<reference evidence="1 2" key="1">
    <citation type="submission" date="2008-08" db="EMBL/GenBank/DDBJ databases">
        <title>Draft genome sequence of Ruminococcus lactaris ATCC 29176.</title>
        <authorList>
            <person name="Sudarsanam P."/>
            <person name="Ley R."/>
            <person name="Guruge J."/>
            <person name="Turnbaugh P.J."/>
            <person name="Mahowald M."/>
            <person name="Liep D."/>
            <person name="Gordon J."/>
        </authorList>
    </citation>
    <scope>NUCLEOTIDE SEQUENCE [LARGE SCALE GENOMIC DNA]</scope>
    <source>
        <strain evidence="1 2">ATCC 29176</strain>
    </source>
</reference>
<comment type="caution">
    <text evidence="1">The sequence shown here is derived from an EMBL/GenBank/DDBJ whole genome shotgun (WGS) entry which is preliminary data.</text>
</comment>
<gene>
    <name evidence="1" type="ORF">RUMLAC_00742</name>
</gene>
<organism evidence="1 2">
    <name type="scientific">[Ruminococcus] lactaris ATCC 29176</name>
    <dbReference type="NCBI Taxonomy" id="471875"/>
    <lineage>
        <taxon>Bacteria</taxon>
        <taxon>Bacillati</taxon>
        <taxon>Bacillota</taxon>
        <taxon>Clostridia</taxon>
        <taxon>Lachnospirales</taxon>
        <taxon>Lachnospiraceae</taxon>
        <taxon>Mediterraneibacter</taxon>
    </lineage>
</organism>
<name>B5CMQ7_9FIRM</name>
<keyword evidence="2" id="KW-1185">Reference proteome</keyword>
<dbReference type="EMBL" id="ABOU02000024">
    <property type="protein sequence ID" value="EDY33497.1"/>
    <property type="molecule type" value="Genomic_DNA"/>
</dbReference>
<dbReference type="Pfam" id="PF13151">
    <property type="entry name" value="DUF3990"/>
    <property type="match status" value="1"/>
</dbReference>
<protein>
    <recommendedName>
        <fullName evidence="3">DUF3990 domain-containing protein</fullName>
    </recommendedName>
</protein>
<evidence type="ECO:0000313" key="2">
    <source>
        <dbReference type="Proteomes" id="UP000003254"/>
    </source>
</evidence>
<reference evidence="1 2" key="2">
    <citation type="submission" date="2008-08" db="EMBL/GenBank/DDBJ databases">
        <authorList>
            <person name="Fulton L."/>
            <person name="Clifton S."/>
            <person name="Fulton B."/>
            <person name="Xu J."/>
            <person name="Minx P."/>
            <person name="Pepin K.H."/>
            <person name="Johnson M."/>
            <person name="Bhonagiri V."/>
            <person name="Nash W.E."/>
            <person name="Mardis E.R."/>
            <person name="Wilson R.K."/>
        </authorList>
    </citation>
    <scope>NUCLEOTIDE SEQUENCE [LARGE SCALE GENOMIC DNA]</scope>
    <source>
        <strain evidence="1 2">ATCC 29176</strain>
    </source>
</reference>
<dbReference type="HOGENOM" id="CLU_075559_1_0_9"/>
<sequence length="166" mass="19966">MKEVRKMDKKVELYHGSGQIVEFPEVRKTRYTKDFSWGFYCTKSYEQAYRWAERKHKHGIINVYSYTENKQLKIKKFDQMCDEWLDFIAECRVGKIHEYDIVEGPMADDTIWNFVNDYLSGNISKAVFWEYAKFKHPSHQISFHSMRALECLTYERSENVDDDTVE</sequence>
<dbReference type="InterPro" id="IPR025051">
    <property type="entry name" value="DUF3990"/>
</dbReference>
<accession>B5CMQ7</accession>
<dbReference type="Proteomes" id="UP000003254">
    <property type="component" value="Unassembled WGS sequence"/>
</dbReference>
<evidence type="ECO:0008006" key="3">
    <source>
        <dbReference type="Google" id="ProtNLM"/>
    </source>
</evidence>
<proteinExistence type="predicted"/>
<evidence type="ECO:0000313" key="1">
    <source>
        <dbReference type="EMBL" id="EDY33497.1"/>
    </source>
</evidence>
<dbReference type="eggNOG" id="ENOG502ZU65">
    <property type="taxonomic scope" value="Bacteria"/>
</dbReference>
<dbReference type="AlphaFoldDB" id="B5CMQ7"/>